<comment type="caution">
    <text evidence="1">The sequence shown here is derived from an EMBL/GenBank/DDBJ whole genome shotgun (WGS) entry which is preliminary data.</text>
</comment>
<evidence type="ECO:0000313" key="1">
    <source>
        <dbReference type="EMBL" id="GME75406.1"/>
    </source>
</evidence>
<keyword evidence="2" id="KW-1185">Reference proteome</keyword>
<gene>
    <name evidence="1" type="ORF">Amon02_000214700</name>
</gene>
<dbReference type="Proteomes" id="UP001165064">
    <property type="component" value="Unassembled WGS sequence"/>
</dbReference>
<sequence length="96" mass="11095">MKKVKAKLSLFKRYNVKEWYQRSGNLSLNPVDAVETLKEDTPNRYNHDTKFKNNTLEYPENSSNNSSEKNGAMERTTCKINKNASRATFVFSVKSL</sequence>
<name>A0ACB5SWP8_AMBMO</name>
<evidence type="ECO:0000313" key="2">
    <source>
        <dbReference type="Proteomes" id="UP001165064"/>
    </source>
</evidence>
<protein>
    <submittedName>
        <fullName evidence="1">Unnamed protein product</fullName>
    </submittedName>
</protein>
<organism evidence="1 2">
    <name type="scientific">Ambrosiozyma monospora</name>
    <name type="common">Yeast</name>
    <name type="synonym">Endomycopsis monosporus</name>
    <dbReference type="NCBI Taxonomy" id="43982"/>
    <lineage>
        <taxon>Eukaryota</taxon>
        <taxon>Fungi</taxon>
        <taxon>Dikarya</taxon>
        <taxon>Ascomycota</taxon>
        <taxon>Saccharomycotina</taxon>
        <taxon>Pichiomycetes</taxon>
        <taxon>Pichiales</taxon>
        <taxon>Pichiaceae</taxon>
        <taxon>Ambrosiozyma</taxon>
    </lineage>
</organism>
<dbReference type="EMBL" id="BSXS01001199">
    <property type="protein sequence ID" value="GME75406.1"/>
    <property type="molecule type" value="Genomic_DNA"/>
</dbReference>
<reference evidence="1" key="1">
    <citation type="submission" date="2023-04" db="EMBL/GenBank/DDBJ databases">
        <title>Ambrosiozyma monospora NBRC 10751.</title>
        <authorList>
            <person name="Ichikawa N."/>
            <person name="Sato H."/>
            <person name="Tonouchi N."/>
        </authorList>
    </citation>
    <scope>NUCLEOTIDE SEQUENCE</scope>
    <source>
        <strain evidence="1">NBRC 10751</strain>
    </source>
</reference>
<accession>A0ACB5SWP8</accession>
<proteinExistence type="predicted"/>